<dbReference type="Proteomes" id="UP000199400">
    <property type="component" value="Unassembled WGS sequence"/>
</dbReference>
<dbReference type="SUPFAM" id="SSF54909">
    <property type="entry name" value="Dimeric alpha+beta barrel"/>
    <property type="match status" value="1"/>
</dbReference>
<evidence type="ECO:0000256" key="1">
    <source>
        <dbReference type="SAM" id="MobiDB-lite"/>
    </source>
</evidence>
<evidence type="ECO:0000313" key="4">
    <source>
        <dbReference type="Proteomes" id="UP000199400"/>
    </source>
</evidence>
<dbReference type="InterPro" id="IPR011008">
    <property type="entry name" value="Dimeric_a/b-barrel"/>
</dbReference>
<dbReference type="RefSeq" id="WP_096326742.1">
    <property type="nucleotide sequence ID" value="NZ_FOMX01000017.1"/>
</dbReference>
<organism evidence="3 4">
    <name type="scientific">Nannocystis exedens</name>
    <dbReference type="NCBI Taxonomy" id="54"/>
    <lineage>
        <taxon>Bacteria</taxon>
        <taxon>Pseudomonadati</taxon>
        <taxon>Myxococcota</taxon>
        <taxon>Polyangia</taxon>
        <taxon>Nannocystales</taxon>
        <taxon>Nannocystaceae</taxon>
        <taxon>Nannocystis</taxon>
    </lineage>
</organism>
<dbReference type="PROSITE" id="PS51257">
    <property type="entry name" value="PROKAR_LIPOPROTEIN"/>
    <property type="match status" value="1"/>
</dbReference>
<evidence type="ECO:0000259" key="2">
    <source>
        <dbReference type="Pfam" id="PF03992"/>
    </source>
</evidence>
<dbReference type="InterPro" id="IPR007138">
    <property type="entry name" value="ABM_dom"/>
</dbReference>
<dbReference type="STRING" id="54.SAMN02745121_05025"/>
<evidence type="ECO:0000313" key="3">
    <source>
        <dbReference type="EMBL" id="SFE65509.1"/>
    </source>
</evidence>
<dbReference type="Pfam" id="PF03992">
    <property type="entry name" value="ABM"/>
    <property type="match status" value="1"/>
</dbReference>
<feature type="domain" description="ABM" evidence="2">
    <location>
        <begin position="87"/>
        <end position="149"/>
    </location>
</feature>
<name>A0A1I2CAZ2_9BACT</name>
<keyword evidence="3" id="KW-0503">Monooxygenase</keyword>
<gene>
    <name evidence="3" type="ORF">SAMN02745121_05025</name>
</gene>
<proteinExistence type="predicted"/>
<dbReference type="Gene3D" id="3.30.70.100">
    <property type="match status" value="1"/>
</dbReference>
<dbReference type="AlphaFoldDB" id="A0A1I2CAZ2"/>
<keyword evidence="4" id="KW-1185">Reference proteome</keyword>
<dbReference type="GO" id="GO:0004497">
    <property type="term" value="F:monooxygenase activity"/>
    <property type="evidence" value="ECO:0007669"/>
    <property type="project" value="UniProtKB-KW"/>
</dbReference>
<reference evidence="4" key="1">
    <citation type="submission" date="2016-10" db="EMBL/GenBank/DDBJ databases">
        <authorList>
            <person name="Varghese N."/>
            <person name="Submissions S."/>
        </authorList>
    </citation>
    <scope>NUCLEOTIDE SEQUENCE [LARGE SCALE GENOMIC DNA]</scope>
    <source>
        <strain evidence="4">ATCC 25963</strain>
    </source>
</reference>
<accession>A0A1I2CAZ2</accession>
<dbReference type="OrthoDB" id="5518731at2"/>
<dbReference type="EMBL" id="FOMX01000017">
    <property type="protein sequence ID" value="SFE65509.1"/>
    <property type="molecule type" value="Genomic_DNA"/>
</dbReference>
<sequence length="191" mass="20098">MIRTHDRSTWLLALAVALAGCADPGEDADTGGTASSTGEPDSTGAPACVEDDLAPDPFAGPGWDGELGALKEPLQDEYVASTTALVLRPAKEQEFFATAKAMFPVLEANPGLIGYALAQSKKCGTVRTLAVWRDEAAMMQFVVSDEHVAGILKVNDYSTAGVVTSWKLPRAELPVTWEVAIARATAAAQSY</sequence>
<protein>
    <submittedName>
        <fullName evidence="3">Heme-degrading monooxygenase HmoA</fullName>
    </submittedName>
</protein>
<feature type="region of interest" description="Disordered" evidence="1">
    <location>
        <begin position="26"/>
        <end position="50"/>
    </location>
</feature>
<keyword evidence="3" id="KW-0560">Oxidoreductase</keyword>